<dbReference type="Pfam" id="PF13844">
    <property type="entry name" value="Glyco_transf_41"/>
    <property type="match status" value="2"/>
</dbReference>
<dbReference type="InterPro" id="IPR029489">
    <property type="entry name" value="OGT/SEC/SPY_C"/>
</dbReference>
<sequence length="1897" mass="214005">MTNLEPPQKTVILDSIAPQTLNQPATPMADNSPPRTYHQWSIANRPTAADLDRMATTVRQGFRYRPTISIVMPTYNTPEQLLIEAIESVLAQVYPDWELCIADDCSTAPHMRPLLEQYQQRDPRIKVAFRTENGHISRASNSALEIATGEYVALLDHDDLLTPDALFEVASLLQLHPDADMIYTDEDKIDEKGILSEPTCKPAWCPDSFLTRMYICHLTVYRRSILTQVSGFRAGFEGSQDYDLALRFTEQTDRVYHIPRVLYHWRIHSGSAAGSTEAKPYAYEAAQKALREAIERRGEPGQVETIAKRPGHYRMRYQIAERKLVSLLIFVGNRPADLDRCLNGIVRHTDYGPYEVLAVLGTTQPEPSLLQVLQRWQTQLGTDRLRVVPCEDFNWAAAANQAAQQARGDYLVFWEDGMEPMGTAWLTRLVEQVQRSRIGVAGPMVLDPEQQIEQAGLTLGLNPEGLCLYQGLDTKVSNYANLAHIDLANNVSALRWTGMCCRRSTWARVGGVDPRLGIFAADLDFCLKLRSAGYRHIFVPESRLRQHHSLAWQHQLTDPETQRQAALRVLETKWDLQLRYDLCYSPALAGLLDRPGFRRDYERLQAQTIHSQQPLVTIAIPTYNGRRYIDEALASALQQSYPHLEVFVSDDGSTDGTIEQLQAAAAQDPQRIQLVAGPRAGMVANWNHCAEFARGKYLKFLHQDDLLDRDCLKAMVALAESDPEIALVFAPRRLLLDPSAAQDPASQRLAAGSENLHHGWSHLQAVQPGVDLLRDPRLLLAPTDPTKLDKLKKLFQDPVDPVEKVGQINKIGEPSAVLVRTDALLAVGGFDPALKQLVDLDLWLRLLAKYKVGFIARPLSSRRIHAQQVTQLNSAEKELETDARRFYHKLVAAPWFDQLHSRSQQIAQAMTKHMDRLLKSERPRLATVPAGTERPLWSVMLPVYNPDPQQLALALQSVLDQALPADRMQIEVLDDASDRVDVRAIVQRVAGDRVLYTRQPKNRGLLGNWQDCLSRSSGQWVLLLHQDDGLLPGFVERMTRAIEQAGDRVGMVLCRHHHIDHQGRIVWTSELERETAGPVSDWVDRIAQRQRVQFSAMVVRRAAYEELGGFDPAAASAADWEMWQRLASRWGLWFEPEPLAVFRRHDGSTTSKLTRTGANIADTRRAIDLARAYLPTDRRDRLARRALQYYAQYAIGVAQGSLKRADWETAIAQLREALRCEDSIETRSAVIDCLLQTAPAAPDSPAPADPAPIAPLAITTTTATTATTEETQALVREITPLASMVVLFVPLVNEVKQAVAAYRQHSTDPKVIERLRNARRQLAEQWLRIPFDRLDEAYLARLGQANKALVETDLRYEPWTADERSFIEPLISSLQGGIKTLSQLRNFIILMMYCRAYQLPLEYGAIYLPQWFLEAYALYMQEAPLYFQEVGDADRFAQHITRWTNQVYRTNETRPEDEVSQKLARWLAYRGTFTPLYFTADSPTDIYRKRAFLIAKTLKDQGEVVDYRFGPRDPQRQKLRVGILKDHFTPQTETFTTLPAFEYLDRSRFEIILYSVFATGHPLEQYCASRADQFVHLQGSLAQQAARMRADDLDLLLIGTNVTMVTNPITVLAVQRLARVQVMSTSAPVTTGMAYVDAYISGSLTETTDAQTRYTEKLLAVEGPAHAFNYDVLPQTATIQPSRASWGATDQTTVYMSGANFNKIVPELRSVWVKLLAQVADSVLVLYPFNPNWGQNYPAQPFIDRFRSDLAAVGVDPQRLVILNPLPTMADIRECLKLGDVYLDSFPFAGVNSTIDPLLVGMPPVVVEGVAFRSRMASALLQSLRIPELIAADEADYLRLAVRLAKNRDWRQALSDRIQRAMAANPVFFDSRRYSTLMGLAFEQLFAAWQRGELGAR</sequence>
<feature type="domain" description="O-GlcNAc transferase C-terminal" evidence="6">
    <location>
        <begin position="1507"/>
        <end position="1659"/>
    </location>
</feature>
<dbReference type="PANTHER" id="PTHR43685:SF11">
    <property type="entry name" value="GLYCOSYLTRANSFERASE TAGX-RELATED"/>
    <property type="match status" value="1"/>
</dbReference>
<feature type="domain" description="O-GlcNAc transferase C-terminal" evidence="6">
    <location>
        <begin position="1678"/>
        <end position="1876"/>
    </location>
</feature>
<dbReference type="Proteomes" id="UP001604335">
    <property type="component" value="Unassembled WGS sequence"/>
</dbReference>
<dbReference type="InterPro" id="IPR050834">
    <property type="entry name" value="Glycosyltransf_2"/>
</dbReference>
<reference evidence="8" key="1">
    <citation type="journal article" date="2024" name="Algal Res.">
        <title>Biochemical, toxicological and genomic investigation of a high-biomass producing Limnothrix strain isolated from Italian shallow drinking water reservoir.</title>
        <authorList>
            <person name="Simonazzi M."/>
            <person name="Shishido T.K."/>
            <person name="Delbaje E."/>
            <person name="Wahlsten M."/>
            <person name="Fewer D.P."/>
            <person name="Sivonen K."/>
            <person name="Pezzolesi L."/>
            <person name="Pistocchi R."/>
        </authorList>
    </citation>
    <scope>NUCLEOTIDE SEQUENCE [LARGE SCALE GENOMIC DNA]</scope>
    <source>
        <strain evidence="8">LRLZ20PSL1</strain>
    </source>
</reference>
<accession>A0ABW7CBD2</accession>
<dbReference type="SUPFAM" id="SSF53448">
    <property type="entry name" value="Nucleotide-diphospho-sugar transferases"/>
    <property type="match status" value="4"/>
</dbReference>
<evidence type="ECO:0000259" key="5">
    <source>
        <dbReference type="Pfam" id="PF00535"/>
    </source>
</evidence>
<keyword evidence="7" id="KW-0328">Glycosyltransferase</keyword>
<dbReference type="RefSeq" id="WP_393011413.1">
    <property type="nucleotide sequence ID" value="NZ_JAZAQF010000030.1"/>
</dbReference>
<dbReference type="PANTHER" id="PTHR43685">
    <property type="entry name" value="GLYCOSYLTRANSFERASE"/>
    <property type="match status" value="1"/>
</dbReference>
<dbReference type="Gene3D" id="3.90.550.10">
    <property type="entry name" value="Spore Coat Polysaccharide Biosynthesis Protein SpsA, Chain A"/>
    <property type="match status" value="5"/>
</dbReference>
<proteinExistence type="predicted"/>
<evidence type="ECO:0000313" key="7">
    <source>
        <dbReference type="EMBL" id="MFG3817231.1"/>
    </source>
</evidence>
<protein>
    <submittedName>
        <fullName evidence="7">Glycosyltransferase</fullName>
        <ecNumber evidence="7">2.4.-.-</ecNumber>
    </submittedName>
</protein>
<evidence type="ECO:0000256" key="4">
    <source>
        <dbReference type="ARBA" id="ARBA00022803"/>
    </source>
</evidence>
<comment type="pathway">
    <text evidence="1">Protein modification; protein glycosylation.</text>
</comment>
<evidence type="ECO:0000256" key="3">
    <source>
        <dbReference type="ARBA" id="ARBA00022737"/>
    </source>
</evidence>
<evidence type="ECO:0000259" key="6">
    <source>
        <dbReference type="Pfam" id="PF13844"/>
    </source>
</evidence>
<dbReference type="Pfam" id="PF00535">
    <property type="entry name" value="Glycos_transf_2"/>
    <property type="match status" value="4"/>
</dbReference>
<evidence type="ECO:0000256" key="1">
    <source>
        <dbReference type="ARBA" id="ARBA00004922"/>
    </source>
</evidence>
<dbReference type="EMBL" id="JAZAQF010000030">
    <property type="protein sequence ID" value="MFG3817231.1"/>
    <property type="molecule type" value="Genomic_DNA"/>
</dbReference>
<feature type="domain" description="Glycosyltransferase 2-like" evidence="5">
    <location>
        <begin position="69"/>
        <end position="226"/>
    </location>
</feature>
<dbReference type="InterPro" id="IPR029044">
    <property type="entry name" value="Nucleotide-diphossugar_trans"/>
</dbReference>
<dbReference type="InterPro" id="IPR001173">
    <property type="entry name" value="Glyco_trans_2-like"/>
</dbReference>
<dbReference type="CDD" id="cd00761">
    <property type="entry name" value="Glyco_tranf_GTA_type"/>
    <property type="match status" value="1"/>
</dbReference>
<evidence type="ECO:0000256" key="2">
    <source>
        <dbReference type="ARBA" id="ARBA00022679"/>
    </source>
</evidence>
<comment type="caution">
    <text evidence="7">The sequence shown here is derived from an EMBL/GenBank/DDBJ whole genome shotgun (WGS) entry which is preliminary data.</text>
</comment>
<dbReference type="Gene3D" id="3.40.50.2000">
    <property type="entry name" value="Glycogen Phosphorylase B"/>
    <property type="match status" value="1"/>
</dbReference>
<keyword evidence="2 7" id="KW-0808">Transferase</keyword>
<organism evidence="7 8">
    <name type="scientific">Limnothrix redekei LRLZ20PSL1</name>
    <dbReference type="NCBI Taxonomy" id="3112953"/>
    <lineage>
        <taxon>Bacteria</taxon>
        <taxon>Bacillati</taxon>
        <taxon>Cyanobacteriota</taxon>
        <taxon>Cyanophyceae</taxon>
        <taxon>Pseudanabaenales</taxon>
        <taxon>Pseudanabaenaceae</taxon>
        <taxon>Limnothrix</taxon>
    </lineage>
</organism>
<gene>
    <name evidence="7" type="ORF">VPK24_06240</name>
</gene>
<dbReference type="CDD" id="cd04184">
    <property type="entry name" value="GT2_RfbC_Mx_like"/>
    <property type="match status" value="1"/>
</dbReference>
<dbReference type="EC" id="2.4.-.-" evidence="7"/>
<feature type="domain" description="Glycosyltransferase 2-like" evidence="5">
    <location>
        <begin position="326"/>
        <end position="442"/>
    </location>
</feature>
<feature type="domain" description="Glycosyltransferase 2-like" evidence="5">
    <location>
        <begin position="938"/>
        <end position="1070"/>
    </location>
</feature>
<keyword evidence="4" id="KW-0802">TPR repeat</keyword>
<keyword evidence="8" id="KW-1185">Reference proteome</keyword>
<feature type="domain" description="Glycosyltransferase 2-like" evidence="5">
    <location>
        <begin position="617"/>
        <end position="728"/>
    </location>
</feature>
<dbReference type="Gene3D" id="3.40.50.11380">
    <property type="match status" value="1"/>
</dbReference>
<evidence type="ECO:0000313" key="8">
    <source>
        <dbReference type="Proteomes" id="UP001604335"/>
    </source>
</evidence>
<keyword evidence="3" id="KW-0677">Repeat</keyword>
<name>A0ABW7CBD2_9CYAN</name>
<dbReference type="GO" id="GO:0016757">
    <property type="term" value="F:glycosyltransferase activity"/>
    <property type="evidence" value="ECO:0007669"/>
    <property type="project" value="UniProtKB-KW"/>
</dbReference>